<dbReference type="EMBL" id="NMPR01000111">
    <property type="protein sequence ID" value="KAA8630180.1"/>
    <property type="molecule type" value="Genomic_DNA"/>
</dbReference>
<gene>
    <name evidence="1" type="ORF">SMACR_06828</name>
</gene>
<reference evidence="1 2" key="1">
    <citation type="submission" date="2017-07" db="EMBL/GenBank/DDBJ databases">
        <title>Genome sequence of the Sordaria macrospora wild type strain R19027.</title>
        <authorList>
            <person name="Nowrousian M."/>
            <person name="Teichert I."/>
            <person name="Kueck U."/>
        </authorList>
    </citation>
    <scope>NUCLEOTIDE SEQUENCE [LARGE SCALE GENOMIC DNA]</scope>
    <source>
        <strain evidence="1 2">R19027</strain>
        <tissue evidence="1">Mycelium</tissue>
    </source>
</reference>
<comment type="caution">
    <text evidence="1">The sequence shown here is derived from an EMBL/GenBank/DDBJ whole genome shotgun (WGS) entry which is preliminary data.</text>
</comment>
<name>A0A8S8ZM08_SORMA</name>
<evidence type="ECO:0000313" key="1">
    <source>
        <dbReference type="EMBL" id="KAA8630180.1"/>
    </source>
</evidence>
<sequence length="195" mass="20860">MKNKKSAHDDLEPFFNPDIGTWHEVAQQPLTEPKTSSLEVSVFDLKANNGSAIGPSGMSTTMSQASSRSVRSTSSIMEVMALHPSAANKSGSSMEILTTTSDASGMCKRRTAAGRRTRARRFSSNAMERTDRFGTKTRDWWSRLAVAKVSSRCVTLSAATTLVDNRVSSNQLSASALLTVTSGGSCSSLAYGLAR</sequence>
<dbReference type="VEuPathDB" id="FungiDB:SMAC_06828"/>
<accession>A0A8S8ZM08</accession>
<evidence type="ECO:0000313" key="2">
    <source>
        <dbReference type="Proteomes" id="UP000433876"/>
    </source>
</evidence>
<organism evidence="1 2">
    <name type="scientific">Sordaria macrospora</name>
    <dbReference type="NCBI Taxonomy" id="5147"/>
    <lineage>
        <taxon>Eukaryota</taxon>
        <taxon>Fungi</taxon>
        <taxon>Dikarya</taxon>
        <taxon>Ascomycota</taxon>
        <taxon>Pezizomycotina</taxon>
        <taxon>Sordariomycetes</taxon>
        <taxon>Sordariomycetidae</taxon>
        <taxon>Sordariales</taxon>
        <taxon>Sordariaceae</taxon>
        <taxon>Sordaria</taxon>
    </lineage>
</organism>
<protein>
    <submittedName>
        <fullName evidence="1">Uncharacterized protein</fullName>
    </submittedName>
</protein>
<dbReference type="Proteomes" id="UP000433876">
    <property type="component" value="Unassembled WGS sequence"/>
</dbReference>
<dbReference type="AlphaFoldDB" id="A0A8S8ZM08"/>
<proteinExistence type="predicted"/>